<dbReference type="InterPro" id="IPR035902">
    <property type="entry name" value="Nuc_phospho_transferase"/>
</dbReference>
<dbReference type="InterPro" id="IPR013102">
    <property type="entry name" value="PYNP_C"/>
</dbReference>
<dbReference type="GO" id="GO:0004645">
    <property type="term" value="F:1,4-alpha-oligoglucan phosphorylase activity"/>
    <property type="evidence" value="ECO:0007669"/>
    <property type="project" value="InterPro"/>
</dbReference>
<evidence type="ECO:0000256" key="2">
    <source>
        <dbReference type="ARBA" id="ARBA00022676"/>
    </source>
</evidence>
<dbReference type="InterPro" id="IPR000053">
    <property type="entry name" value="Thymidine/pyrmidine_PPase"/>
</dbReference>
<dbReference type="SUPFAM" id="SSF47648">
    <property type="entry name" value="Nucleoside phosphorylase/phosphoribosyltransferase N-terminal domain"/>
    <property type="match status" value="1"/>
</dbReference>
<dbReference type="RefSeq" id="WP_048883628.1">
    <property type="nucleotide sequence ID" value="NZ_JUFX02000001.1"/>
</dbReference>
<evidence type="ECO:0000256" key="3">
    <source>
        <dbReference type="ARBA" id="ARBA00022679"/>
    </source>
</evidence>
<evidence type="ECO:0000313" key="6">
    <source>
        <dbReference type="EMBL" id="KPH89046.1"/>
    </source>
</evidence>
<gene>
    <name evidence="6" type="ORF">GLUCOINTEAF2_0200180</name>
</gene>
<dbReference type="OrthoDB" id="9763887at2"/>
<dbReference type="PIRSF" id="PIRSF000478">
    <property type="entry name" value="TP_PyNP"/>
    <property type="match status" value="1"/>
</dbReference>
<reference evidence="6 7" key="1">
    <citation type="submission" date="2015-07" db="EMBL/GenBank/DDBJ databases">
        <title>Draft Genome Sequence of Komagataeibacter intermedius Strain AF2, Isolated from Kombucha Tea.</title>
        <authorList>
            <person name="Santos R.A."/>
            <person name="Berretta A.A."/>
            <person name="Barud H.S."/>
            <person name="Ribeiro S.J."/>
            <person name="Gonzalez-Garcia L.N."/>
            <person name="Zucchi T.D."/>
            <person name="Goldman G.H."/>
            <person name="Riano-Pachon D.M."/>
        </authorList>
    </citation>
    <scope>NUCLEOTIDE SEQUENCE [LARGE SCALE GENOMIC DNA]</scope>
    <source>
        <strain evidence="6 7">AF2</strain>
    </source>
</reference>
<dbReference type="Pfam" id="PF00591">
    <property type="entry name" value="Glycos_transf_3"/>
    <property type="match status" value="1"/>
</dbReference>
<dbReference type="GO" id="GO:0006206">
    <property type="term" value="P:pyrimidine nucleobase metabolic process"/>
    <property type="evidence" value="ECO:0007669"/>
    <property type="project" value="InterPro"/>
</dbReference>
<dbReference type="InterPro" id="IPR000312">
    <property type="entry name" value="Glycosyl_Trfase_fam3"/>
</dbReference>
<comment type="caution">
    <text evidence="6">The sequence shown here is derived from an EMBL/GenBank/DDBJ whole genome shotgun (WGS) entry which is preliminary data.</text>
</comment>
<dbReference type="Gene3D" id="3.40.1030.10">
    <property type="entry name" value="Nucleoside phosphorylase/phosphoribosyltransferase catalytic domain"/>
    <property type="match status" value="1"/>
</dbReference>
<dbReference type="InterPro" id="IPR036320">
    <property type="entry name" value="Glycosyl_Trfase_fam3_N_dom_sf"/>
</dbReference>
<dbReference type="Gene3D" id="3.90.1170.30">
    <property type="entry name" value="Pyrimidine nucleoside phosphorylase-like, C-terminal domain"/>
    <property type="match status" value="1"/>
</dbReference>
<comment type="catalytic activity">
    <reaction evidence="4">
        <text>thymidine + phosphate = 2-deoxy-alpha-D-ribose 1-phosphate + thymine</text>
        <dbReference type="Rhea" id="RHEA:16037"/>
        <dbReference type="ChEBI" id="CHEBI:17748"/>
        <dbReference type="ChEBI" id="CHEBI:17821"/>
        <dbReference type="ChEBI" id="CHEBI:43474"/>
        <dbReference type="ChEBI" id="CHEBI:57259"/>
        <dbReference type="EC" id="2.4.2.4"/>
    </reaction>
</comment>
<dbReference type="Gene3D" id="1.20.970.10">
    <property type="entry name" value="Transferase, Pyrimidine Nucleoside Phosphorylase, Chain C"/>
    <property type="match status" value="1"/>
</dbReference>
<dbReference type="Proteomes" id="UP000031553">
    <property type="component" value="Unassembled WGS sequence"/>
</dbReference>
<dbReference type="SUPFAM" id="SSF54680">
    <property type="entry name" value="Pyrimidine nucleoside phosphorylase C-terminal domain"/>
    <property type="match status" value="1"/>
</dbReference>
<organism evidence="6 7">
    <name type="scientific">Komagataeibacter intermedius AF2</name>
    <dbReference type="NCBI Taxonomy" id="1458464"/>
    <lineage>
        <taxon>Bacteria</taxon>
        <taxon>Pseudomonadati</taxon>
        <taxon>Pseudomonadota</taxon>
        <taxon>Alphaproteobacteria</taxon>
        <taxon>Acetobacterales</taxon>
        <taxon>Acetobacteraceae</taxon>
        <taxon>Komagataeibacter</taxon>
    </lineage>
</organism>
<dbReference type="Pfam" id="PF07831">
    <property type="entry name" value="PYNP_C"/>
    <property type="match status" value="1"/>
</dbReference>
<evidence type="ECO:0000256" key="4">
    <source>
        <dbReference type="ARBA" id="ARBA00048550"/>
    </source>
</evidence>
<proteinExistence type="predicted"/>
<dbReference type="SUPFAM" id="SSF52418">
    <property type="entry name" value="Nucleoside phosphorylase/phosphoribosyltransferase catalytic domain"/>
    <property type="match status" value="1"/>
</dbReference>
<dbReference type="GO" id="GO:0009032">
    <property type="term" value="F:thymidine phosphorylase activity"/>
    <property type="evidence" value="ECO:0007669"/>
    <property type="project" value="UniProtKB-EC"/>
</dbReference>
<dbReference type="AlphaFoldDB" id="A0A0N0MGR1"/>
<dbReference type="PANTHER" id="PTHR10515">
    <property type="entry name" value="THYMIDINE PHOSPHORYLASE"/>
    <property type="match status" value="1"/>
</dbReference>
<protein>
    <recommendedName>
        <fullName evidence="1">thymidine phosphorylase</fullName>
        <ecNumber evidence="1">2.4.2.4</ecNumber>
    </recommendedName>
</protein>
<accession>A0A0N0MGR1</accession>
<dbReference type="EC" id="2.4.2.4" evidence="1"/>
<keyword evidence="3" id="KW-0808">Transferase</keyword>
<dbReference type="SMART" id="SM00941">
    <property type="entry name" value="PYNP_C"/>
    <property type="match status" value="1"/>
</dbReference>
<evidence type="ECO:0000313" key="7">
    <source>
        <dbReference type="Proteomes" id="UP000031553"/>
    </source>
</evidence>
<evidence type="ECO:0000256" key="1">
    <source>
        <dbReference type="ARBA" id="ARBA00011892"/>
    </source>
</evidence>
<dbReference type="Pfam" id="PF02885">
    <property type="entry name" value="Glycos_trans_3N"/>
    <property type="match status" value="1"/>
</dbReference>
<dbReference type="InterPro" id="IPR036566">
    <property type="entry name" value="PYNP-like_C_sf"/>
</dbReference>
<dbReference type="PANTHER" id="PTHR10515:SF0">
    <property type="entry name" value="THYMIDINE PHOSPHORYLASE"/>
    <property type="match status" value="1"/>
</dbReference>
<dbReference type="EMBL" id="JUFX02000001">
    <property type="protein sequence ID" value="KPH89046.1"/>
    <property type="molecule type" value="Genomic_DNA"/>
</dbReference>
<dbReference type="InterPro" id="IPR017459">
    <property type="entry name" value="Glycosyl_Trfase_fam3_N_dom"/>
</dbReference>
<sequence length="455" mass="46912">MSLSPAGILRIKRDGGRLTDADIAEFITGISTGRVSEGQIGAFTMAVYQHGMNAAETAALTLAMRDSGTVIDWSATGLPSRCLIEKHSSGGTGDEKVSLILAPLVAACGVHMPMITARGLGHTGGEVDLIEATGAAIALSPDELRHAVMEAGTAIIGPGPDIAPADAAIYRVRDVTATVESVALITSSILSKKLASGASGLVMSVNYGSAAFMADAGEAATLAASLIETAELAALPMVVPIVQLNEVMGSAVGSYPQLHEVLRFLSGGARDPRLEELVMGLSIEVLLMAGIVTDTADARKMLALRLADGSALARFWRMIGAMGGRVEGYPDILWPLAPERLAVVAPVSGYVAVVDAFAVGMAMVGLGAGRMLPDDRIDHGVGLSDMAHVGDRIETGQPLCILHARDPASARIAATAILDAITVIPDPVPRPQLFTGRMTTVRGLAGSGLSVDTQK</sequence>
<feature type="domain" description="Pyrimidine nucleoside phosphorylase C-terminal" evidence="5">
    <location>
        <begin position="350"/>
        <end position="424"/>
    </location>
</feature>
<keyword evidence="2" id="KW-0328">Glycosyltransferase</keyword>
<dbReference type="GO" id="GO:0006213">
    <property type="term" value="P:pyrimidine nucleoside metabolic process"/>
    <property type="evidence" value="ECO:0007669"/>
    <property type="project" value="InterPro"/>
</dbReference>
<dbReference type="NCBIfam" id="NF004490">
    <property type="entry name" value="PRK05820.1"/>
    <property type="match status" value="1"/>
</dbReference>
<name>A0A0N0MGR1_9PROT</name>
<dbReference type="GO" id="GO:0005829">
    <property type="term" value="C:cytosol"/>
    <property type="evidence" value="ECO:0007669"/>
    <property type="project" value="TreeGrafter"/>
</dbReference>
<evidence type="ECO:0000259" key="5">
    <source>
        <dbReference type="SMART" id="SM00941"/>
    </source>
</evidence>